<feature type="region of interest" description="Disordered" evidence="1">
    <location>
        <begin position="323"/>
        <end position="347"/>
    </location>
</feature>
<dbReference type="EMBL" id="BNAJ01000001">
    <property type="protein sequence ID" value="GHF31511.1"/>
    <property type="molecule type" value="Genomic_DNA"/>
</dbReference>
<reference evidence="3" key="1">
    <citation type="journal article" date="2019" name="Int. J. Syst. Evol. Microbiol.">
        <title>The Global Catalogue of Microorganisms (GCM) 10K type strain sequencing project: providing services to taxonomists for standard genome sequencing and annotation.</title>
        <authorList>
            <consortium name="The Broad Institute Genomics Platform"/>
            <consortium name="The Broad Institute Genome Sequencing Center for Infectious Disease"/>
            <person name="Wu L."/>
            <person name="Ma J."/>
        </authorList>
    </citation>
    <scope>NUCLEOTIDE SEQUENCE [LARGE SCALE GENOMIC DNA]</scope>
    <source>
        <strain evidence="3">CGMCC 1.18437</strain>
    </source>
</reference>
<protein>
    <recommendedName>
        <fullName evidence="4">Alpha/beta hydrolase</fullName>
    </recommendedName>
</protein>
<comment type="caution">
    <text evidence="2">The sequence shown here is derived from an EMBL/GenBank/DDBJ whole genome shotgun (WGS) entry which is preliminary data.</text>
</comment>
<accession>A0ABQ3JIB1</accession>
<proteinExistence type="predicted"/>
<sequence>MTAARARRPFPRSGRERRHDDWPPTRLHWSAVPVLLRPAILLASLLWLSGCAPHWLVRDTRTAALDLAGRAPDVVILGVSGRCSPPCVAPRDNWDYLSSRGTLDAVADVYAAAGYRVEVAGFASHPAASHTSPYLPRPQSGYEALVAAVSRMRATWLRSGMPPRVVLVAHSHGVAWAHLLTRTFPEVAFTAQVDLDGMCVAWRSDYGAAVRALPPAAPDEPQLLDACDAVSITGRTVPLKDVVWPNVALNLEVQSKRLPARTSASGGLPVNYLFELARNTRLDGTATGIQHFLSVREDHSAISYPNSDALAWVTARLRDQMQAWPAPPAPAGSAQPASTVDPPAQEP</sequence>
<evidence type="ECO:0000313" key="3">
    <source>
        <dbReference type="Proteomes" id="UP000619376"/>
    </source>
</evidence>
<keyword evidence="3" id="KW-1185">Reference proteome</keyword>
<name>A0ABQ3JIB1_9DEIO</name>
<evidence type="ECO:0008006" key="4">
    <source>
        <dbReference type="Google" id="ProtNLM"/>
    </source>
</evidence>
<organism evidence="2 3">
    <name type="scientific">Deinococcus metalli</name>
    <dbReference type="NCBI Taxonomy" id="1141878"/>
    <lineage>
        <taxon>Bacteria</taxon>
        <taxon>Thermotogati</taxon>
        <taxon>Deinococcota</taxon>
        <taxon>Deinococci</taxon>
        <taxon>Deinococcales</taxon>
        <taxon>Deinococcaceae</taxon>
        <taxon>Deinococcus</taxon>
    </lineage>
</organism>
<dbReference type="InterPro" id="IPR029058">
    <property type="entry name" value="AB_hydrolase_fold"/>
</dbReference>
<evidence type="ECO:0000313" key="2">
    <source>
        <dbReference type="EMBL" id="GHF31511.1"/>
    </source>
</evidence>
<gene>
    <name evidence="2" type="ORF">GCM10017781_04850</name>
</gene>
<evidence type="ECO:0000256" key="1">
    <source>
        <dbReference type="SAM" id="MobiDB-lite"/>
    </source>
</evidence>
<dbReference type="Proteomes" id="UP000619376">
    <property type="component" value="Unassembled WGS sequence"/>
</dbReference>
<dbReference type="SUPFAM" id="SSF53474">
    <property type="entry name" value="alpha/beta-Hydrolases"/>
    <property type="match status" value="1"/>
</dbReference>
<feature type="region of interest" description="Disordered" evidence="1">
    <location>
        <begin position="1"/>
        <end position="20"/>
    </location>
</feature>
<feature type="compositionally biased region" description="Basic residues" evidence="1">
    <location>
        <begin position="1"/>
        <end position="10"/>
    </location>
</feature>